<gene>
    <name evidence="4" type="ORF">CW751_11835</name>
</gene>
<feature type="transmembrane region" description="Helical" evidence="1">
    <location>
        <begin position="280"/>
        <end position="299"/>
    </location>
</feature>
<dbReference type="RefSeq" id="WP_101335243.1">
    <property type="nucleotide sequence ID" value="NZ_PJNI01000014.1"/>
</dbReference>
<feature type="transmembrane region" description="Helical" evidence="1">
    <location>
        <begin position="343"/>
        <end position="365"/>
    </location>
</feature>
<dbReference type="InterPro" id="IPR011623">
    <property type="entry name" value="7TMR_DISM_rcpt_extracell_dom1"/>
</dbReference>
<feature type="transmembrane region" description="Helical" evidence="1">
    <location>
        <begin position="217"/>
        <end position="234"/>
    </location>
</feature>
<dbReference type="Pfam" id="PF07696">
    <property type="entry name" value="7TMR-DISMED2"/>
    <property type="match status" value="1"/>
</dbReference>
<dbReference type="EMBL" id="PJNI01000014">
    <property type="protein sequence ID" value="PKR80051.1"/>
    <property type="molecule type" value="Genomic_DNA"/>
</dbReference>
<dbReference type="InterPro" id="IPR011622">
    <property type="entry name" value="7TMR_DISM_rcpt_extracell_dom2"/>
</dbReference>
<evidence type="ECO:0000256" key="1">
    <source>
        <dbReference type="SAM" id="Phobius"/>
    </source>
</evidence>
<feature type="transmembrane region" description="Helical" evidence="1">
    <location>
        <begin position="305"/>
        <end position="331"/>
    </location>
</feature>
<protein>
    <recommendedName>
        <fullName evidence="6">PPM-type phosphatase domain-containing protein</fullName>
    </recommendedName>
</protein>
<feature type="transmembrane region" description="Helical" evidence="1">
    <location>
        <begin position="246"/>
        <end position="273"/>
    </location>
</feature>
<dbReference type="Proteomes" id="UP000236654">
    <property type="component" value="Unassembled WGS sequence"/>
</dbReference>
<dbReference type="Gene3D" id="3.60.40.10">
    <property type="entry name" value="PPM-type phosphatase domain"/>
    <property type="match status" value="1"/>
</dbReference>
<dbReference type="AlphaFoldDB" id="A0A2I0R0D3"/>
<keyword evidence="1" id="KW-0812">Transmembrane</keyword>
<feature type="transmembrane region" description="Helical" evidence="1">
    <location>
        <begin position="189"/>
        <end position="210"/>
    </location>
</feature>
<feature type="domain" description="7TM-DISM receptor extracellular" evidence="3">
    <location>
        <begin position="42"/>
        <end position="175"/>
    </location>
</feature>
<evidence type="ECO:0000313" key="5">
    <source>
        <dbReference type="Proteomes" id="UP000236654"/>
    </source>
</evidence>
<dbReference type="Pfam" id="PF07695">
    <property type="entry name" value="7TMR-DISM_7TM"/>
    <property type="match status" value="1"/>
</dbReference>
<evidence type="ECO:0000259" key="2">
    <source>
        <dbReference type="Pfam" id="PF07695"/>
    </source>
</evidence>
<comment type="caution">
    <text evidence="4">The sequence shown here is derived from an EMBL/GenBank/DDBJ whole genome shotgun (WGS) entry which is preliminary data.</text>
</comment>
<evidence type="ECO:0000313" key="4">
    <source>
        <dbReference type="EMBL" id="PKR80051.1"/>
    </source>
</evidence>
<keyword evidence="1" id="KW-0472">Membrane</keyword>
<dbReference type="InterPro" id="IPR036457">
    <property type="entry name" value="PPM-type-like_dom_sf"/>
</dbReference>
<keyword evidence="1" id="KW-1133">Transmembrane helix</keyword>
<feature type="domain" description="7TM-DISM receptor extracellular" evidence="2">
    <location>
        <begin position="188"/>
        <end position="393"/>
    </location>
</feature>
<accession>A0A2I0R0D3</accession>
<dbReference type="OrthoDB" id="9816309at2"/>
<sequence>MKKHKLHNILIVLNVCWMFSFINNSFSQIILNDNVLNHSVADQAYIYENPDNSINISELVKNDTLTYKKINRFLEVIDFTSSRWFVKFTVNNPDDAIKVMLETARPITDRVDLYEVKNNRIVKEWKNGDHINFDEKAFPHRKNIFPINFESGESKSFYLVMESDGELINFPFIFWRETSFYQIDVRNNIFHGFYFGLMAFVIVLFLYFYILLRDKTYLFYIFYVFFQSMLQFSLEGFFHQFLAPNQLYISGLAVIFSASFTVGFALLYGFYFLKIRKLNLAWTIYLSTIFLVLISIVIMNFFPGIMHAICYPLVNLASLTASITIIILIIYLKKHGYKVNTAFFTGFVILVIGAAIFILGNLGIIEDARVSELALKVSSALEVLALSISMAQRYREVQLEKIETQNTMREKLESKVEERTRAIRKKGELLGSKNNNMLDSIKYAHRIQKAMLPANDYILEILPKSFLLFIPKEIVSGDFYFTSTKSCEINGLLNVFAIVNCTRTGVPGAFMSFLTNNHLKKIIEDDKIRSTGEVIDQLYKAISISLNNRRDEGINSSVDSKVNLSLCWINEQKNKLFFSAAGSSIFIVTYKSNLKSWMEFEDNINVYTRPSSNKHILIEVKGNTESIDHNIEYNNIKYDTFEYPLFQNDRIYAFTEGMFSYKTDDKNEISKNELITLILNVQNLSIERQKEAIKLEHDRWKNKKESADDVLIMGVEV</sequence>
<dbReference type="Gene3D" id="2.60.40.2380">
    <property type="match status" value="1"/>
</dbReference>
<evidence type="ECO:0000259" key="3">
    <source>
        <dbReference type="Pfam" id="PF07696"/>
    </source>
</evidence>
<keyword evidence="5" id="KW-1185">Reference proteome</keyword>
<reference evidence="4 5" key="1">
    <citation type="submission" date="2017-12" db="EMBL/GenBank/DDBJ databases">
        <title>The draft genome sequence of Brumimicrobium saltpan LHR20.</title>
        <authorList>
            <person name="Do Z.-J."/>
            <person name="Luo H.-R."/>
        </authorList>
    </citation>
    <scope>NUCLEOTIDE SEQUENCE [LARGE SCALE GENOMIC DNA]</scope>
    <source>
        <strain evidence="4 5">LHR20</strain>
    </source>
</reference>
<evidence type="ECO:0008006" key="6">
    <source>
        <dbReference type="Google" id="ProtNLM"/>
    </source>
</evidence>
<organism evidence="4 5">
    <name type="scientific">Brumimicrobium salinarum</name>
    <dbReference type="NCBI Taxonomy" id="2058658"/>
    <lineage>
        <taxon>Bacteria</taxon>
        <taxon>Pseudomonadati</taxon>
        <taxon>Bacteroidota</taxon>
        <taxon>Flavobacteriia</taxon>
        <taxon>Flavobacteriales</taxon>
        <taxon>Crocinitomicaceae</taxon>
        <taxon>Brumimicrobium</taxon>
    </lineage>
</organism>
<name>A0A2I0R0D3_9FLAO</name>
<proteinExistence type="predicted"/>